<feature type="region of interest" description="Disordered" evidence="1">
    <location>
        <begin position="124"/>
        <end position="282"/>
    </location>
</feature>
<evidence type="ECO:0000313" key="2">
    <source>
        <dbReference type="EMBL" id="CAA9502429.1"/>
    </source>
</evidence>
<reference evidence="2" key="1">
    <citation type="submission" date="2020-02" db="EMBL/GenBank/DDBJ databases">
        <authorList>
            <person name="Meier V. D."/>
        </authorList>
    </citation>
    <scope>NUCLEOTIDE SEQUENCE</scope>
    <source>
        <strain evidence="2">AVDCRST_MAG31</strain>
    </source>
</reference>
<feature type="non-terminal residue" evidence="2">
    <location>
        <position position="282"/>
    </location>
</feature>
<dbReference type="GO" id="GO:0032259">
    <property type="term" value="P:methylation"/>
    <property type="evidence" value="ECO:0007669"/>
    <property type="project" value="UniProtKB-KW"/>
</dbReference>
<dbReference type="EMBL" id="CADCWA010000035">
    <property type="protein sequence ID" value="CAA9502429.1"/>
    <property type="molecule type" value="Genomic_DNA"/>
</dbReference>
<protein>
    <submittedName>
        <fullName evidence="2">Chemotaxis protein methyltransferase CheR</fullName>
        <ecNumber evidence="2">2.1.1.80</ecNumber>
    </submittedName>
</protein>
<feature type="compositionally biased region" description="Basic and acidic residues" evidence="1">
    <location>
        <begin position="223"/>
        <end position="232"/>
    </location>
</feature>
<dbReference type="EC" id="2.1.1.80" evidence="2"/>
<feature type="compositionally biased region" description="Low complexity" evidence="1">
    <location>
        <begin position="37"/>
        <end position="50"/>
    </location>
</feature>
<gene>
    <name evidence="2" type="ORF">AVDCRST_MAG31-467</name>
</gene>
<dbReference type="AlphaFoldDB" id="A0A6J4SQC6"/>
<dbReference type="GO" id="GO:0008983">
    <property type="term" value="F:protein-glutamate O-methyltransferase activity"/>
    <property type="evidence" value="ECO:0007669"/>
    <property type="project" value="UniProtKB-EC"/>
</dbReference>
<feature type="non-terminal residue" evidence="2">
    <location>
        <position position="1"/>
    </location>
</feature>
<feature type="compositionally biased region" description="Low complexity" evidence="1">
    <location>
        <begin position="256"/>
        <end position="269"/>
    </location>
</feature>
<accession>A0A6J4SQC6</accession>
<keyword evidence="2" id="KW-0489">Methyltransferase</keyword>
<organism evidence="2">
    <name type="scientific">uncultured Sphingomonas sp</name>
    <dbReference type="NCBI Taxonomy" id="158754"/>
    <lineage>
        <taxon>Bacteria</taxon>
        <taxon>Pseudomonadati</taxon>
        <taxon>Pseudomonadota</taxon>
        <taxon>Alphaproteobacteria</taxon>
        <taxon>Sphingomonadales</taxon>
        <taxon>Sphingomonadaceae</taxon>
        <taxon>Sphingomonas</taxon>
        <taxon>environmental samples</taxon>
    </lineage>
</organism>
<feature type="compositionally biased region" description="Basic residues" evidence="1">
    <location>
        <begin position="67"/>
        <end position="79"/>
    </location>
</feature>
<name>A0A6J4SQC6_9SPHN</name>
<sequence length="282" mass="28894">DGRACQGARTRGGGIQGDRRHPARCGADHAGRGQGHAGPVAAGPAAAPAGTERLSRLSAPRAGGPRRALHHGRGAHHQPHPFLSRVPPFRSFPLRCAARAQGAGRAAAAAAMVGRLLERRGSLYPGNVPAGRKPRRRQMGAGGRCPAAGDRHLAPGGRRYPAGLLPGGGDEGSAAHIPRPVDGGGRGRPADDGRRARAGQRAGAEPVRRMADQAPLRRHLLPQRHDLLRRPGEGGAGAAVGGSASAGRNALHRPQRAAGRGSADAGAAMRAHHLPQSGRPPM</sequence>
<feature type="region of interest" description="Disordered" evidence="1">
    <location>
        <begin position="1"/>
        <end position="81"/>
    </location>
</feature>
<keyword evidence="2" id="KW-0808">Transferase</keyword>
<evidence type="ECO:0000256" key="1">
    <source>
        <dbReference type="SAM" id="MobiDB-lite"/>
    </source>
</evidence>
<proteinExistence type="predicted"/>